<protein>
    <submittedName>
        <fullName evidence="9">General substrate transporter</fullName>
    </submittedName>
</protein>
<feature type="transmembrane region" description="Helical" evidence="7">
    <location>
        <begin position="132"/>
        <end position="154"/>
    </location>
</feature>
<evidence type="ECO:0000256" key="7">
    <source>
        <dbReference type="SAM" id="Phobius"/>
    </source>
</evidence>
<dbReference type="EMBL" id="JAGPXD010000005">
    <property type="protein sequence ID" value="KAH7353764.1"/>
    <property type="molecule type" value="Genomic_DNA"/>
</dbReference>
<evidence type="ECO:0000256" key="4">
    <source>
        <dbReference type="ARBA" id="ARBA00022989"/>
    </source>
</evidence>
<evidence type="ECO:0000256" key="1">
    <source>
        <dbReference type="ARBA" id="ARBA00004141"/>
    </source>
</evidence>
<dbReference type="PANTHER" id="PTHR48022">
    <property type="entry name" value="PLASTIDIC GLUCOSE TRANSPORTER 4"/>
    <property type="match status" value="1"/>
</dbReference>
<dbReference type="Proteomes" id="UP000813385">
    <property type="component" value="Unassembled WGS sequence"/>
</dbReference>
<evidence type="ECO:0000256" key="6">
    <source>
        <dbReference type="SAM" id="MobiDB-lite"/>
    </source>
</evidence>
<evidence type="ECO:0000256" key="5">
    <source>
        <dbReference type="ARBA" id="ARBA00023136"/>
    </source>
</evidence>
<keyword evidence="4 7" id="KW-1133">Transmembrane helix</keyword>
<comment type="subcellular location">
    <subcellularLocation>
        <location evidence="1">Membrane</location>
        <topology evidence="1">Multi-pass membrane protein</topology>
    </subcellularLocation>
</comment>
<dbReference type="GO" id="GO:0016020">
    <property type="term" value="C:membrane"/>
    <property type="evidence" value="ECO:0007669"/>
    <property type="project" value="UniProtKB-SubCell"/>
</dbReference>
<dbReference type="GO" id="GO:0005351">
    <property type="term" value="F:carbohydrate:proton symporter activity"/>
    <property type="evidence" value="ECO:0007669"/>
    <property type="project" value="TreeGrafter"/>
</dbReference>
<dbReference type="PANTHER" id="PTHR48022:SF59">
    <property type="entry name" value="MAJOR FACILITATOR SUPERFAMILY (MFS) PROFILE DOMAIN-CONTAINING PROTEIN"/>
    <property type="match status" value="1"/>
</dbReference>
<evidence type="ECO:0000256" key="2">
    <source>
        <dbReference type="ARBA" id="ARBA00010992"/>
    </source>
</evidence>
<evidence type="ECO:0000313" key="10">
    <source>
        <dbReference type="Proteomes" id="UP000813385"/>
    </source>
</evidence>
<comment type="similarity">
    <text evidence="2">Belongs to the major facilitator superfamily. Sugar transporter (TC 2.A.1.1) family.</text>
</comment>
<feature type="transmembrane region" description="Helical" evidence="7">
    <location>
        <begin position="398"/>
        <end position="422"/>
    </location>
</feature>
<feature type="region of interest" description="Disordered" evidence="6">
    <location>
        <begin position="522"/>
        <end position="547"/>
    </location>
</feature>
<dbReference type="Gene3D" id="1.20.1250.20">
    <property type="entry name" value="MFS general substrate transporter like domains"/>
    <property type="match status" value="1"/>
</dbReference>
<feature type="compositionally biased region" description="Basic and acidic residues" evidence="6">
    <location>
        <begin position="529"/>
        <end position="547"/>
    </location>
</feature>
<dbReference type="Pfam" id="PF00083">
    <property type="entry name" value="Sugar_tr"/>
    <property type="match status" value="1"/>
</dbReference>
<dbReference type="PROSITE" id="PS00216">
    <property type="entry name" value="SUGAR_TRANSPORT_1"/>
    <property type="match status" value="1"/>
</dbReference>
<accession>A0A8K0WZS1</accession>
<comment type="caution">
    <text evidence="9">The sequence shown here is derived from an EMBL/GenBank/DDBJ whole genome shotgun (WGS) entry which is preliminary data.</text>
</comment>
<dbReference type="InterPro" id="IPR036259">
    <property type="entry name" value="MFS_trans_sf"/>
</dbReference>
<dbReference type="InterPro" id="IPR005829">
    <property type="entry name" value="Sugar_transporter_CS"/>
</dbReference>
<proteinExistence type="inferred from homology"/>
<dbReference type="AlphaFoldDB" id="A0A8K0WZS1"/>
<feature type="transmembrane region" description="Helical" evidence="7">
    <location>
        <begin position="32"/>
        <end position="48"/>
    </location>
</feature>
<keyword evidence="3 7" id="KW-0812">Transmembrane</keyword>
<feature type="transmembrane region" description="Helical" evidence="7">
    <location>
        <begin position="300"/>
        <end position="323"/>
    </location>
</feature>
<evidence type="ECO:0000256" key="3">
    <source>
        <dbReference type="ARBA" id="ARBA00022692"/>
    </source>
</evidence>
<evidence type="ECO:0000259" key="8">
    <source>
        <dbReference type="PROSITE" id="PS50850"/>
    </source>
</evidence>
<evidence type="ECO:0000313" key="9">
    <source>
        <dbReference type="EMBL" id="KAH7353764.1"/>
    </source>
</evidence>
<feature type="transmembrane region" description="Helical" evidence="7">
    <location>
        <begin position="110"/>
        <end position="126"/>
    </location>
</feature>
<feature type="transmembrane region" description="Helical" evidence="7">
    <location>
        <begin position="464"/>
        <end position="483"/>
    </location>
</feature>
<dbReference type="InterPro" id="IPR005828">
    <property type="entry name" value="MFS_sugar_transport-like"/>
</dbReference>
<feature type="transmembrane region" description="Helical" evidence="7">
    <location>
        <begin position="80"/>
        <end position="98"/>
    </location>
</feature>
<feature type="transmembrane region" description="Helical" evidence="7">
    <location>
        <begin position="200"/>
        <end position="220"/>
    </location>
</feature>
<gene>
    <name evidence="9" type="ORF">B0T11DRAFT_287364</name>
</gene>
<dbReference type="SUPFAM" id="SSF103473">
    <property type="entry name" value="MFS general substrate transporter"/>
    <property type="match status" value="1"/>
</dbReference>
<feature type="domain" description="Major facilitator superfamily (MFS) profile" evidence="8">
    <location>
        <begin position="35"/>
        <end position="489"/>
    </location>
</feature>
<reference evidence="9" key="1">
    <citation type="journal article" date="2021" name="Nat. Commun.">
        <title>Genetic determinants of endophytism in the Arabidopsis root mycobiome.</title>
        <authorList>
            <person name="Mesny F."/>
            <person name="Miyauchi S."/>
            <person name="Thiergart T."/>
            <person name="Pickel B."/>
            <person name="Atanasova L."/>
            <person name="Karlsson M."/>
            <person name="Huettel B."/>
            <person name="Barry K.W."/>
            <person name="Haridas S."/>
            <person name="Chen C."/>
            <person name="Bauer D."/>
            <person name="Andreopoulos W."/>
            <person name="Pangilinan J."/>
            <person name="LaButti K."/>
            <person name="Riley R."/>
            <person name="Lipzen A."/>
            <person name="Clum A."/>
            <person name="Drula E."/>
            <person name="Henrissat B."/>
            <person name="Kohler A."/>
            <person name="Grigoriev I.V."/>
            <person name="Martin F.M."/>
            <person name="Hacquard S."/>
        </authorList>
    </citation>
    <scope>NUCLEOTIDE SEQUENCE</scope>
    <source>
        <strain evidence="9">MPI-CAGE-AT-0016</strain>
    </source>
</reference>
<keyword evidence="5 7" id="KW-0472">Membrane</keyword>
<keyword evidence="10" id="KW-1185">Reference proteome</keyword>
<dbReference type="PROSITE" id="PS50850">
    <property type="entry name" value="MFS"/>
    <property type="match status" value="1"/>
</dbReference>
<feature type="transmembrane region" description="Helical" evidence="7">
    <location>
        <begin position="335"/>
        <end position="357"/>
    </location>
</feature>
<name>A0A8K0WZS1_9PEZI</name>
<dbReference type="InterPro" id="IPR020846">
    <property type="entry name" value="MFS_dom"/>
</dbReference>
<organism evidence="9 10">
    <name type="scientific">Plectosphaerella cucumerina</name>
    <dbReference type="NCBI Taxonomy" id="40658"/>
    <lineage>
        <taxon>Eukaryota</taxon>
        <taxon>Fungi</taxon>
        <taxon>Dikarya</taxon>
        <taxon>Ascomycota</taxon>
        <taxon>Pezizomycotina</taxon>
        <taxon>Sordariomycetes</taxon>
        <taxon>Hypocreomycetidae</taxon>
        <taxon>Glomerellales</taxon>
        <taxon>Plectosphaerellaceae</taxon>
        <taxon>Plectosphaerella</taxon>
    </lineage>
</organism>
<feature type="transmembrane region" description="Helical" evidence="7">
    <location>
        <begin position="166"/>
        <end position="188"/>
    </location>
</feature>
<dbReference type="OrthoDB" id="5296287at2759"/>
<dbReference type="InterPro" id="IPR050360">
    <property type="entry name" value="MFS_Sugar_Transporters"/>
</dbReference>
<sequence>MGLKEVFTDSTLARYTKAMREAPREIIFSRKMLLSAALYAMSGVPITWDQGSSSVMTNLPGFQDHFNIASGRDAATIREFVSLVYVGCGVGAALSFFVNDRIGRLWSFRLYMVIWVLGQLIATFAPNLGTLYAARIVCGLGIGPLTVLGTMAIVEIAPTAMRGLLASWFSVIMLLSLFVSTFTVYGVYEHMAPSRLQYQVVWFAPCLFVAVCIGCSFFLCESPRWLFLVDRAEEGVRTIEELRGLPRDHPAVHAEITEIRMSIAQEKGSFGDGSNGAGILSILREAFTVPANLRRIQQSIVAYGLAQLSGANSVTSYLVPILSLMGIGGDTSRSLFLSGMYSMAKFFFCLIASFFFIDALGRRKSLFVGIITQMLSDIYLGVYIKYNQQGDVSAAASQGAIAAIFIHGFGYAVGLLILPYVFGGELWPNRLRSFGSALSQTFHWLFYYGVNAAMPNILSNMDNWGAFIFFAGWCFIALVYVFLMVPEIAGLSMEEMDAIFSGPWFTAWRTPAKKHAVVDAVSASPSRDSNLDEPDKLKALSEERAIP</sequence>
<feature type="transmembrane region" description="Helical" evidence="7">
    <location>
        <begin position="366"/>
        <end position="386"/>
    </location>
</feature>